<dbReference type="Pfam" id="PF13410">
    <property type="entry name" value="GST_C_2"/>
    <property type="match status" value="1"/>
</dbReference>
<dbReference type="InterPro" id="IPR010987">
    <property type="entry name" value="Glutathione-S-Trfase_C-like"/>
</dbReference>
<dbReference type="SFLD" id="SFLDS00019">
    <property type="entry name" value="Glutathione_Transferase_(cytos"/>
    <property type="match status" value="1"/>
</dbReference>
<dbReference type="PROSITE" id="PS50404">
    <property type="entry name" value="GST_NTER"/>
    <property type="match status" value="1"/>
</dbReference>
<dbReference type="PANTHER" id="PTHR44051">
    <property type="entry name" value="GLUTATHIONE S-TRANSFERASE-RELATED"/>
    <property type="match status" value="1"/>
</dbReference>
<keyword evidence="3" id="KW-0808">Transferase</keyword>
<protein>
    <submittedName>
        <fullName evidence="3">Glutathione S-transferase</fullName>
    </submittedName>
</protein>
<organism evidence="3 4">
    <name type="scientific">Salinihabitans flavidus</name>
    <dbReference type="NCBI Taxonomy" id="569882"/>
    <lineage>
        <taxon>Bacteria</taxon>
        <taxon>Pseudomonadati</taxon>
        <taxon>Pseudomonadota</taxon>
        <taxon>Alphaproteobacteria</taxon>
        <taxon>Rhodobacterales</taxon>
        <taxon>Roseobacteraceae</taxon>
        <taxon>Salinihabitans</taxon>
    </lineage>
</organism>
<dbReference type="STRING" id="569882.SAMN04490248_1517"/>
<dbReference type="PANTHER" id="PTHR44051:SF2">
    <property type="entry name" value="HYPOTHETICAL GLUTATHIONE S-TRANSFERASE LIKE PROTEIN"/>
    <property type="match status" value="1"/>
</dbReference>
<dbReference type="RefSeq" id="WP_093120762.1">
    <property type="nucleotide sequence ID" value="NZ_FODS01000051.1"/>
</dbReference>
<reference evidence="3 4" key="1">
    <citation type="submission" date="2016-10" db="EMBL/GenBank/DDBJ databases">
        <authorList>
            <person name="de Groot N.N."/>
        </authorList>
    </citation>
    <scope>NUCLEOTIDE SEQUENCE [LARGE SCALE GENOMIC DNA]</scope>
    <source>
        <strain evidence="3 4">DSM 27842</strain>
    </source>
</reference>
<evidence type="ECO:0000259" key="2">
    <source>
        <dbReference type="PROSITE" id="PS50405"/>
    </source>
</evidence>
<sequence length="213" mass="23755">MTTNNQADRDILIYNHPLSGSCHKVRMFLNMLGLPFRLELMNVLEHANQADWFGRLNPLRQIPVVVDNGTVVQDSQAILLYFALKDGPEWVDPTPEGMAAIAEWLSYAAKEVSNGPQMARLYHLAGEDIDIRRATAEGERVLAHLDAHLARHDWLCLGRPTIADIAVFPYVGLARAGELSLDERPSILNWLERIAALPGYISMPGLPASKPKR</sequence>
<keyword evidence="4" id="KW-1185">Reference proteome</keyword>
<evidence type="ECO:0000313" key="4">
    <source>
        <dbReference type="Proteomes" id="UP000198893"/>
    </source>
</evidence>
<gene>
    <name evidence="3" type="ORF">SAMN04490248_1517</name>
</gene>
<dbReference type="GO" id="GO:0016740">
    <property type="term" value="F:transferase activity"/>
    <property type="evidence" value="ECO:0007669"/>
    <property type="project" value="UniProtKB-KW"/>
</dbReference>
<feature type="domain" description="GST C-terminal" evidence="2">
    <location>
        <begin position="94"/>
        <end position="213"/>
    </location>
</feature>
<evidence type="ECO:0000259" key="1">
    <source>
        <dbReference type="PROSITE" id="PS50404"/>
    </source>
</evidence>
<accession>A0A1H8WA29</accession>
<dbReference type="AlphaFoldDB" id="A0A1H8WA29"/>
<dbReference type="SFLD" id="SFLDG00358">
    <property type="entry name" value="Main_(cytGST)"/>
    <property type="match status" value="1"/>
</dbReference>
<dbReference type="SUPFAM" id="SSF52833">
    <property type="entry name" value="Thioredoxin-like"/>
    <property type="match status" value="1"/>
</dbReference>
<dbReference type="OrthoDB" id="9810080at2"/>
<dbReference type="PROSITE" id="PS50405">
    <property type="entry name" value="GST_CTER"/>
    <property type="match status" value="1"/>
</dbReference>
<dbReference type="InterPro" id="IPR036249">
    <property type="entry name" value="Thioredoxin-like_sf"/>
</dbReference>
<proteinExistence type="predicted"/>
<dbReference type="Gene3D" id="1.20.1050.10">
    <property type="match status" value="1"/>
</dbReference>
<dbReference type="InterPro" id="IPR036282">
    <property type="entry name" value="Glutathione-S-Trfase_C_sf"/>
</dbReference>
<dbReference type="InterPro" id="IPR040079">
    <property type="entry name" value="Glutathione_S-Trfase"/>
</dbReference>
<dbReference type="SUPFAM" id="SSF47616">
    <property type="entry name" value="GST C-terminal domain-like"/>
    <property type="match status" value="1"/>
</dbReference>
<dbReference type="InterPro" id="IPR004045">
    <property type="entry name" value="Glutathione_S-Trfase_N"/>
</dbReference>
<evidence type="ECO:0000313" key="3">
    <source>
        <dbReference type="EMBL" id="SEP24500.1"/>
    </source>
</evidence>
<dbReference type="EMBL" id="FODS01000051">
    <property type="protein sequence ID" value="SEP24500.1"/>
    <property type="molecule type" value="Genomic_DNA"/>
</dbReference>
<dbReference type="Gene3D" id="3.40.30.10">
    <property type="entry name" value="Glutaredoxin"/>
    <property type="match status" value="1"/>
</dbReference>
<dbReference type="Pfam" id="PF13409">
    <property type="entry name" value="GST_N_2"/>
    <property type="match status" value="1"/>
</dbReference>
<name>A0A1H8WA29_9RHOB</name>
<dbReference type="Proteomes" id="UP000198893">
    <property type="component" value="Unassembled WGS sequence"/>
</dbReference>
<feature type="domain" description="GST N-terminal" evidence="1">
    <location>
        <begin position="9"/>
        <end position="90"/>
    </location>
</feature>